<dbReference type="PROSITE" id="PS00770">
    <property type="entry name" value="AA_TRANSFER_CLASS_4"/>
    <property type="match status" value="1"/>
</dbReference>
<dbReference type="EMBL" id="AP011776">
    <property type="protein sequence ID" value="BAL57465.1"/>
    <property type="molecule type" value="Genomic_DNA"/>
</dbReference>
<proteinExistence type="inferred from homology"/>
<keyword evidence="7 12" id="KW-0663">Pyridoxal phosphate</keyword>
<dbReference type="GO" id="GO:0016829">
    <property type="term" value="F:lyase activity"/>
    <property type="evidence" value="ECO:0007669"/>
    <property type="project" value="UniProtKB-KW"/>
</dbReference>
<comment type="catalytic activity">
    <reaction evidence="10">
        <text>L-leucine + 2-oxoglutarate = 4-methyl-2-oxopentanoate + L-glutamate</text>
        <dbReference type="Rhea" id="RHEA:18321"/>
        <dbReference type="ChEBI" id="CHEBI:16810"/>
        <dbReference type="ChEBI" id="CHEBI:17865"/>
        <dbReference type="ChEBI" id="CHEBI:29985"/>
        <dbReference type="ChEBI" id="CHEBI:57427"/>
        <dbReference type="EC" id="2.6.1.42"/>
    </reaction>
</comment>
<dbReference type="AlphaFoldDB" id="H5SMS9"/>
<name>H5SMS9_9BACT</name>
<dbReference type="InterPro" id="IPR050571">
    <property type="entry name" value="Class-IV_PLP-Dep_Aminotrnsfr"/>
</dbReference>
<evidence type="ECO:0000256" key="7">
    <source>
        <dbReference type="ARBA" id="ARBA00022898"/>
    </source>
</evidence>
<comment type="pathway">
    <text evidence="2">Amino-acid biosynthesis; L-isoleucine biosynthesis; L-isoleucine from 2-oxobutanoate: step 4/4.</text>
</comment>
<evidence type="ECO:0000256" key="1">
    <source>
        <dbReference type="ARBA" id="ARBA00001933"/>
    </source>
</evidence>
<evidence type="ECO:0000256" key="10">
    <source>
        <dbReference type="ARBA" id="ARBA00049229"/>
    </source>
</evidence>
<keyword evidence="13" id="KW-0456">Lyase</keyword>
<evidence type="ECO:0000256" key="11">
    <source>
        <dbReference type="RuleBase" id="RU004106"/>
    </source>
</evidence>
<accession>H5SMS9</accession>
<comment type="similarity">
    <text evidence="5 11">Belongs to the class-IV pyridoxal-phosphate-dependent aminotransferase family.</text>
</comment>
<dbReference type="InterPro" id="IPR036038">
    <property type="entry name" value="Aminotransferase-like"/>
</dbReference>
<evidence type="ECO:0000256" key="5">
    <source>
        <dbReference type="ARBA" id="ARBA00009320"/>
    </source>
</evidence>
<comment type="catalytic activity">
    <reaction evidence="9">
        <text>L-isoleucine + 2-oxoglutarate = (S)-3-methyl-2-oxopentanoate + L-glutamate</text>
        <dbReference type="Rhea" id="RHEA:24801"/>
        <dbReference type="ChEBI" id="CHEBI:16810"/>
        <dbReference type="ChEBI" id="CHEBI:29985"/>
        <dbReference type="ChEBI" id="CHEBI:35146"/>
        <dbReference type="ChEBI" id="CHEBI:58045"/>
        <dbReference type="EC" id="2.6.1.42"/>
    </reaction>
</comment>
<dbReference type="Gene3D" id="3.20.10.10">
    <property type="entry name" value="D-amino Acid Aminotransferase, subunit A, domain 2"/>
    <property type="match status" value="1"/>
</dbReference>
<reference evidence="13" key="1">
    <citation type="journal article" date="2005" name="Environ. Microbiol.">
        <title>Genetic and functional properties of uncultivated thermophilic crenarchaeotes from a subsurface gold mine as revealed by analysis of genome fragments.</title>
        <authorList>
            <person name="Nunoura T."/>
            <person name="Hirayama H."/>
            <person name="Takami H."/>
            <person name="Oida H."/>
            <person name="Nishi S."/>
            <person name="Shimamura S."/>
            <person name="Suzuki Y."/>
            <person name="Inagaki F."/>
            <person name="Takai K."/>
            <person name="Nealson K.H."/>
            <person name="Horikoshi K."/>
        </authorList>
    </citation>
    <scope>NUCLEOTIDE SEQUENCE</scope>
</reference>
<sequence length="215" mass="23438">MPLDALWQEIILRSQPFPAARIKAIFAREGEGPYTPTTSRAYVSLSILPHEPKNFPLGSPQRLTRFPVQFLVETPWSAYKTLSSLGYVQAAAYAAIQRCGDALLLSAHGYLAETSRANLFFWTGEKLCTPSLQTGCIAGVFRQQVLRLARQLGIPTEEGLYSLDALLNAQEAFTTNVIQGIVPVLGIQATGISFRTGPGSIAHLLAQHLQAELLS</sequence>
<dbReference type="PANTHER" id="PTHR42743">
    <property type="entry name" value="AMINO-ACID AMINOTRANSFERASE"/>
    <property type="match status" value="1"/>
</dbReference>
<dbReference type="GO" id="GO:0046394">
    <property type="term" value="P:carboxylic acid biosynthetic process"/>
    <property type="evidence" value="ECO:0007669"/>
    <property type="project" value="UniProtKB-ARBA"/>
</dbReference>
<comment type="cofactor">
    <cofactor evidence="1 12">
        <name>pyridoxal 5'-phosphate</name>
        <dbReference type="ChEBI" id="CHEBI:597326"/>
    </cofactor>
</comment>
<comment type="pathway">
    <text evidence="3">Amino-acid biosynthesis; L-valine biosynthesis; L-valine from pyruvate: step 4/4.</text>
</comment>
<evidence type="ECO:0000256" key="9">
    <source>
        <dbReference type="ARBA" id="ARBA00048798"/>
    </source>
</evidence>
<dbReference type="PANTHER" id="PTHR42743:SF11">
    <property type="entry name" value="AMINODEOXYCHORISMATE LYASE"/>
    <property type="match status" value="1"/>
</dbReference>
<evidence type="ECO:0000256" key="3">
    <source>
        <dbReference type="ARBA" id="ARBA00004931"/>
    </source>
</evidence>
<dbReference type="GO" id="GO:0004084">
    <property type="term" value="F:branched-chain-amino-acid transaminase activity"/>
    <property type="evidence" value="ECO:0007669"/>
    <property type="project" value="UniProtKB-EC"/>
</dbReference>
<evidence type="ECO:0000256" key="4">
    <source>
        <dbReference type="ARBA" id="ARBA00005072"/>
    </source>
</evidence>
<reference evidence="13" key="2">
    <citation type="journal article" date="2012" name="PLoS ONE">
        <title>A Deeply Branching Thermophilic Bacterium with an Ancient Acetyl-CoA Pathway Dominates a Subsurface Ecosystem.</title>
        <authorList>
            <person name="Takami H."/>
            <person name="Noguchi H."/>
            <person name="Takaki Y."/>
            <person name="Uchiyama I."/>
            <person name="Toyoda A."/>
            <person name="Nishi S."/>
            <person name="Chee G.-J."/>
            <person name="Arai W."/>
            <person name="Nunoura T."/>
            <person name="Itoh T."/>
            <person name="Hattori M."/>
            <person name="Takai K."/>
        </authorList>
    </citation>
    <scope>NUCLEOTIDE SEQUENCE</scope>
</reference>
<evidence type="ECO:0000256" key="8">
    <source>
        <dbReference type="ARBA" id="ARBA00048212"/>
    </source>
</evidence>
<dbReference type="EC" id="2.6.1.42" evidence="6"/>
<comment type="pathway">
    <text evidence="4">Amino-acid biosynthesis; L-leucine biosynthesis; L-leucine from 3-methyl-2-oxobutanoate: step 4/4.</text>
</comment>
<evidence type="ECO:0000313" key="13">
    <source>
        <dbReference type="EMBL" id="BAL57465.1"/>
    </source>
</evidence>
<dbReference type="InterPro" id="IPR018300">
    <property type="entry name" value="Aminotrans_IV_CS"/>
</dbReference>
<evidence type="ECO:0000256" key="6">
    <source>
        <dbReference type="ARBA" id="ARBA00013053"/>
    </source>
</evidence>
<organism evidence="13">
    <name type="scientific">uncultured Bacteroidota bacterium</name>
    <dbReference type="NCBI Taxonomy" id="152509"/>
    <lineage>
        <taxon>Bacteria</taxon>
        <taxon>Pseudomonadati</taxon>
        <taxon>Bacteroidota</taxon>
        <taxon>environmental samples</taxon>
    </lineage>
</organism>
<evidence type="ECO:0000256" key="12">
    <source>
        <dbReference type="RuleBase" id="RU004516"/>
    </source>
</evidence>
<dbReference type="Pfam" id="PF01063">
    <property type="entry name" value="Aminotran_4"/>
    <property type="match status" value="1"/>
</dbReference>
<dbReference type="InterPro" id="IPR043132">
    <property type="entry name" value="BCAT-like_C"/>
</dbReference>
<dbReference type="SUPFAM" id="SSF56752">
    <property type="entry name" value="D-aminoacid aminotransferase-like PLP-dependent enzymes"/>
    <property type="match status" value="1"/>
</dbReference>
<gene>
    <name evidence="13" type="ORF">HGMM_F50F04C28</name>
</gene>
<dbReference type="InterPro" id="IPR001544">
    <property type="entry name" value="Aminotrans_IV"/>
</dbReference>
<comment type="catalytic activity">
    <reaction evidence="8">
        <text>L-valine + 2-oxoglutarate = 3-methyl-2-oxobutanoate + L-glutamate</text>
        <dbReference type="Rhea" id="RHEA:24813"/>
        <dbReference type="ChEBI" id="CHEBI:11851"/>
        <dbReference type="ChEBI" id="CHEBI:16810"/>
        <dbReference type="ChEBI" id="CHEBI:29985"/>
        <dbReference type="ChEBI" id="CHEBI:57762"/>
        <dbReference type="EC" id="2.6.1.42"/>
    </reaction>
</comment>
<evidence type="ECO:0000256" key="2">
    <source>
        <dbReference type="ARBA" id="ARBA00004824"/>
    </source>
</evidence>
<protein>
    <recommendedName>
        <fullName evidence="6">branched-chain-amino-acid transaminase</fullName>
        <ecNumber evidence="6">2.6.1.42</ecNumber>
    </recommendedName>
</protein>